<sequence length="46" mass="4898">MVGEFGDGGRSVADNAVVASGLDLAVDSPKFTSHAVVRRKRNVVRR</sequence>
<dbReference type="RefSeq" id="WP_007980898.1">
    <property type="nucleotide sequence ID" value="NZ_AEMG01000015.1"/>
</dbReference>
<evidence type="ECO:0000313" key="1">
    <source>
        <dbReference type="EMBL" id="EFW91277.1"/>
    </source>
</evidence>
<dbReference type="Proteomes" id="UP000184203">
    <property type="component" value="Unassembled WGS sequence"/>
</dbReference>
<reference evidence="4" key="3">
    <citation type="submission" date="2016-11" db="EMBL/GenBank/DDBJ databases">
        <authorList>
            <person name="Varghese N."/>
            <person name="Submissions S."/>
        </authorList>
    </citation>
    <scope>NUCLEOTIDE SEQUENCE [LARGE SCALE GENOMIC DNA]</scope>
    <source>
        <strain evidence="4">DX253</strain>
    </source>
</reference>
<protein>
    <submittedName>
        <fullName evidence="1">Uncharacterized protein</fullName>
    </submittedName>
</protein>
<dbReference type="Proteomes" id="UP000003751">
    <property type="component" value="Unassembled WGS sequence"/>
</dbReference>
<organism evidence="1 3">
    <name type="scientific">Haladaptatus paucihalophilus DX253</name>
    <dbReference type="NCBI Taxonomy" id="797209"/>
    <lineage>
        <taxon>Archaea</taxon>
        <taxon>Methanobacteriati</taxon>
        <taxon>Methanobacteriota</taxon>
        <taxon>Stenosarchaea group</taxon>
        <taxon>Halobacteria</taxon>
        <taxon>Halobacteriales</taxon>
        <taxon>Haladaptataceae</taxon>
        <taxon>Haladaptatus</taxon>
    </lineage>
</organism>
<accession>E7QVL4</accession>
<dbReference type="EMBL" id="FRAN01000004">
    <property type="protein sequence ID" value="SHL09454.1"/>
    <property type="molecule type" value="Genomic_DNA"/>
</dbReference>
<evidence type="ECO:0000313" key="4">
    <source>
        <dbReference type="Proteomes" id="UP000184203"/>
    </source>
</evidence>
<gene>
    <name evidence="2" type="ORF">SAMN05444342_3003</name>
    <name evidence="1" type="ORF">ZOD2009_14251</name>
</gene>
<dbReference type="STRING" id="797209.GCA_000376445_03367"/>
<evidence type="ECO:0000313" key="2">
    <source>
        <dbReference type="EMBL" id="SHL09454.1"/>
    </source>
</evidence>
<reference evidence="1 3" key="1">
    <citation type="journal article" date="2014" name="ISME J.">
        <title>Trehalose/2-sulfotrehalose biosynthesis and glycine-betaine uptake are widely spread mechanisms for osmoadaptation in the Halobacteriales.</title>
        <authorList>
            <person name="Youssef N.H."/>
            <person name="Savage-Ashlock K.N."/>
            <person name="McCully A.L."/>
            <person name="Luedtke B."/>
            <person name="Shaw E.I."/>
            <person name="Hoff W.D."/>
            <person name="Elshahed M.S."/>
        </authorList>
    </citation>
    <scope>NUCLEOTIDE SEQUENCE [LARGE SCALE GENOMIC DNA]</scope>
    <source>
        <strain evidence="1 3">DX253</strain>
    </source>
</reference>
<reference evidence="2" key="2">
    <citation type="submission" date="2016-11" db="EMBL/GenBank/DDBJ databases">
        <authorList>
            <person name="Jaros S."/>
            <person name="Januszkiewicz K."/>
            <person name="Wedrychowicz H."/>
        </authorList>
    </citation>
    <scope>NUCLEOTIDE SEQUENCE [LARGE SCALE GENOMIC DNA]</scope>
    <source>
        <strain evidence="2">DX253</strain>
    </source>
</reference>
<keyword evidence="4" id="KW-1185">Reference proteome</keyword>
<dbReference type="AlphaFoldDB" id="E7QVL4"/>
<proteinExistence type="predicted"/>
<dbReference type="PATRIC" id="fig|797209.4.peg.2807"/>
<dbReference type="EMBL" id="AEMG01000015">
    <property type="protein sequence ID" value="EFW91277.1"/>
    <property type="molecule type" value="Genomic_DNA"/>
</dbReference>
<name>E7QVL4_HALPU</name>
<evidence type="ECO:0000313" key="3">
    <source>
        <dbReference type="Proteomes" id="UP000003751"/>
    </source>
</evidence>